<dbReference type="GO" id="GO:0035312">
    <property type="term" value="F:5'-3' DNA exonuclease activity"/>
    <property type="evidence" value="ECO:0007669"/>
    <property type="project" value="UniProtKB-UniRule"/>
</dbReference>
<dbReference type="EMBL" id="JAKCXM010000032">
    <property type="protein sequence ID" value="KAJ0406525.1"/>
    <property type="molecule type" value="Genomic_DNA"/>
</dbReference>
<evidence type="ECO:0000259" key="11">
    <source>
        <dbReference type="SMART" id="SM00485"/>
    </source>
</evidence>
<comment type="subcellular location">
    <subcellularLocation>
        <location evidence="1 9">Nucleus</location>
    </subcellularLocation>
</comment>
<dbReference type="PROSITE" id="PS00842">
    <property type="entry name" value="XPG_2"/>
    <property type="match status" value="1"/>
</dbReference>
<keyword evidence="9" id="KW-0460">Magnesium</keyword>
<keyword evidence="9" id="KW-0267">Excision nuclease</keyword>
<keyword evidence="9" id="KW-0269">Exonuclease</keyword>
<dbReference type="FunFam" id="3.40.50.1010:FF:000002">
    <property type="entry name" value="Exonuclease 1, putative"/>
    <property type="match status" value="1"/>
</dbReference>
<evidence type="ECO:0000259" key="10">
    <source>
        <dbReference type="SMART" id="SM00484"/>
    </source>
</evidence>
<dbReference type="GO" id="GO:0046872">
    <property type="term" value="F:metal ion binding"/>
    <property type="evidence" value="ECO:0007669"/>
    <property type="project" value="UniProtKB-UniRule"/>
</dbReference>
<keyword evidence="9" id="KW-0479">Metal-binding</keyword>
<dbReference type="InterPro" id="IPR006086">
    <property type="entry name" value="XPG-I_dom"/>
</dbReference>
<dbReference type="InterPro" id="IPR006084">
    <property type="entry name" value="XPG/Rad2"/>
</dbReference>
<evidence type="ECO:0000313" key="13">
    <source>
        <dbReference type="Proteomes" id="UP001209570"/>
    </source>
</evidence>
<dbReference type="InterPro" id="IPR029060">
    <property type="entry name" value="PIN-like_dom_sf"/>
</dbReference>
<dbReference type="GO" id="GO:0017108">
    <property type="term" value="F:5'-flap endonuclease activity"/>
    <property type="evidence" value="ECO:0007669"/>
    <property type="project" value="TreeGrafter"/>
</dbReference>
<protein>
    <recommendedName>
        <fullName evidence="9">Exonuclease 1</fullName>
        <ecNumber evidence="9">3.1.-.-</ecNumber>
    </recommendedName>
</protein>
<dbReference type="GO" id="GO:0005634">
    <property type="term" value="C:nucleus"/>
    <property type="evidence" value="ECO:0007669"/>
    <property type="project" value="UniProtKB-SubCell"/>
</dbReference>
<name>A0AAD5M8A7_PYTIN</name>
<dbReference type="CDD" id="cd09857">
    <property type="entry name" value="PIN_EXO1"/>
    <property type="match status" value="1"/>
</dbReference>
<dbReference type="PANTHER" id="PTHR11081">
    <property type="entry name" value="FLAP ENDONUCLEASE FAMILY MEMBER"/>
    <property type="match status" value="1"/>
</dbReference>
<dbReference type="GO" id="GO:0006281">
    <property type="term" value="P:DNA repair"/>
    <property type="evidence" value="ECO:0007669"/>
    <property type="project" value="UniProtKB-UniRule"/>
</dbReference>
<dbReference type="Gene3D" id="1.10.150.20">
    <property type="entry name" value="5' to 3' exonuclease, C-terminal subdomain"/>
    <property type="match status" value="1"/>
</dbReference>
<reference evidence="12" key="1">
    <citation type="submission" date="2021-12" db="EMBL/GenBank/DDBJ databases">
        <title>Prjna785345.</title>
        <authorList>
            <person name="Rujirawat T."/>
            <person name="Krajaejun T."/>
        </authorList>
    </citation>
    <scope>NUCLEOTIDE SEQUENCE</scope>
    <source>
        <strain evidence="12">Pi057C3</strain>
    </source>
</reference>
<keyword evidence="13" id="KW-1185">Reference proteome</keyword>
<keyword evidence="2" id="KW-0597">Phosphoprotein</keyword>
<dbReference type="EC" id="3.1.-.-" evidence="9"/>
<comment type="caution">
    <text evidence="12">The sequence shown here is derived from an EMBL/GenBank/DDBJ whole genome shotgun (WGS) entry which is preliminary data.</text>
</comment>
<evidence type="ECO:0000256" key="9">
    <source>
        <dbReference type="RuleBase" id="RU910737"/>
    </source>
</evidence>
<dbReference type="PRINTS" id="PR00853">
    <property type="entry name" value="XPGRADSUPER"/>
</dbReference>
<dbReference type="Pfam" id="PF00752">
    <property type="entry name" value="XPG_N"/>
    <property type="match status" value="1"/>
</dbReference>
<evidence type="ECO:0000256" key="4">
    <source>
        <dbReference type="ARBA" id="ARBA00022763"/>
    </source>
</evidence>
<dbReference type="InterPro" id="IPR044752">
    <property type="entry name" value="PIN-like_EXO1"/>
</dbReference>
<dbReference type="Pfam" id="PF00867">
    <property type="entry name" value="XPG_I"/>
    <property type="match status" value="1"/>
</dbReference>
<feature type="domain" description="XPG N-terminal" evidence="11">
    <location>
        <begin position="1"/>
        <end position="100"/>
    </location>
</feature>
<sequence length="389" mass="43188">MGIDGLLRQLKDAVDETHLRRYAGHVVAVDAFSWLHKACYGCAYDLVTGRETDAYVRYMLRKVDLLRHCGVRDVVLVFDGQRLPLKASTHGKRHELKQENRRVAMQLMADARRQATEDDRQAQVVKAFQHFQRAVSITPEVVSNVMQALRTAGVRFVVAPFEADAQMVWMCREGLASAIVTEDSDVLVYCIAANVDCPVLFKLDDGGMVHALSRSSLHRKCKGSSNAFLKRLEHLTTGDKQATRMFVQVCALSGCDFLDSLPNMGVVTALKHVFSFRGAPSHVRVQRLVSKLAASGTKIPSDFVTRFQQTECIFFHHIIYNEKTQQCEFLVEPTHPNCHDDIFTRVRDALGISVEAPVTPSLHELTTAQGTFDACVVAEGAGVSALAIS</sequence>
<proteinExistence type="inferred from homology"/>
<dbReference type="Proteomes" id="UP001209570">
    <property type="component" value="Unassembled WGS sequence"/>
</dbReference>
<keyword evidence="5 9" id="KW-0378">Hydrolase</keyword>
<dbReference type="SUPFAM" id="SSF88723">
    <property type="entry name" value="PIN domain-like"/>
    <property type="match status" value="1"/>
</dbReference>
<dbReference type="InterPro" id="IPR019974">
    <property type="entry name" value="XPG_CS"/>
</dbReference>
<keyword evidence="9" id="KW-0238">DNA-binding</keyword>
<evidence type="ECO:0000256" key="5">
    <source>
        <dbReference type="ARBA" id="ARBA00022801"/>
    </source>
</evidence>
<evidence type="ECO:0000256" key="8">
    <source>
        <dbReference type="ARBA" id="ARBA00023242"/>
    </source>
</evidence>
<organism evidence="12 13">
    <name type="scientific">Pythium insidiosum</name>
    <name type="common">Pythiosis disease agent</name>
    <dbReference type="NCBI Taxonomy" id="114742"/>
    <lineage>
        <taxon>Eukaryota</taxon>
        <taxon>Sar</taxon>
        <taxon>Stramenopiles</taxon>
        <taxon>Oomycota</taxon>
        <taxon>Peronosporomycetes</taxon>
        <taxon>Pythiales</taxon>
        <taxon>Pythiaceae</taxon>
        <taxon>Pythium</taxon>
    </lineage>
</organism>
<keyword evidence="3 9" id="KW-0540">Nuclease</keyword>
<evidence type="ECO:0000256" key="3">
    <source>
        <dbReference type="ARBA" id="ARBA00022722"/>
    </source>
</evidence>
<dbReference type="InterPro" id="IPR006085">
    <property type="entry name" value="XPG_DNA_repair_N"/>
</dbReference>
<comment type="cofactor">
    <cofactor evidence="9">
        <name>Mg(2+)</name>
        <dbReference type="ChEBI" id="CHEBI:18420"/>
    </cofactor>
    <text evidence="9">Binds 2 magnesium ions per subunit. They probably participate in the reaction catalyzed by the enzyme. May bind an additional third magnesium ion after substrate binding.</text>
</comment>
<dbReference type="SMART" id="SM00484">
    <property type="entry name" value="XPGI"/>
    <property type="match status" value="1"/>
</dbReference>
<dbReference type="GO" id="GO:0003677">
    <property type="term" value="F:DNA binding"/>
    <property type="evidence" value="ECO:0007669"/>
    <property type="project" value="UniProtKB-UniRule"/>
</dbReference>
<dbReference type="PANTHER" id="PTHR11081:SF8">
    <property type="entry name" value="EXONUCLEASE 1"/>
    <property type="match status" value="1"/>
</dbReference>
<comment type="function">
    <text evidence="9">5'-&gt;3' double-stranded DNA exonuclease which may also possess a cryptic 3'-&gt;5' double-stranded DNA exonuclease activity. Functions in DNA mismatch repair.</text>
</comment>
<keyword evidence="4 9" id="KW-0227">DNA damage</keyword>
<keyword evidence="9" id="KW-0228">DNA excision</keyword>
<feature type="domain" description="XPG-I" evidence="10">
    <location>
        <begin position="150"/>
        <end position="223"/>
    </location>
</feature>
<evidence type="ECO:0000313" key="12">
    <source>
        <dbReference type="EMBL" id="KAJ0406525.1"/>
    </source>
</evidence>
<keyword evidence="7 9" id="KW-0234">DNA repair</keyword>
<keyword evidence="6" id="KW-0496">Mitochondrion</keyword>
<dbReference type="AlphaFoldDB" id="A0AAD5M8A7"/>
<comment type="similarity">
    <text evidence="9">Belongs to the XPG/RAD2 endonuclease family. EXO1 subfamily.</text>
</comment>
<dbReference type="Gene3D" id="3.40.50.1010">
    <property type="entry name" value="5'-nuclease"/>
    <property type="match status" value="1"/>
</dbReference>
<gene>
    <name evidence="12" type="ORF">P43SY_001456</name>
</gene>
<keyword evidence="8 9" id="KW-0539">Nucleus</keyword>
<dbReference type="SMART" id="SM00485">
    <property type="entry name" value="XPGN"/>
    <property type="match status" value="1"/>
</dbReference>
<accession>A0AAD5M8A7</accession>
<dbReference type="InterPro" id="IPR036279">
    <property type="entry name" value="5-3_exonuclease_C_sf"/>
</dbReference>
<evidence type="ECO:0000256" key="2">
    <source>
        <dbReference type="ARBA" id="ARBA00022553"/>
    </source>
</evidence>
<evidence type="ECO:0000256" key="1">
    <source>
        <dbReference type="ARBA" id="ARBA00004123"/>
    </source>
</evidence>
<evidence type="ECO:0000256" key="7">
    <source>
        <dbReference type="ARBA" id="ARBA00023204"/>
    </source>
</evidence>
<evidence type="ECO:0000256" key="6">
    <source>
        <dbReference type="ARBA" id="ARBA00023128"/>
    </source>
</evidence>
<dbReference type="SUPFAM" id="SSF47807">
    <property type="entry name" value="5' to 3' exonuclease, C-terminal subdomain"/>
    <property type="match status" value="1"/>
</dbReference>